<evidence type="ECO:0000256" key="10">
    <source>
        <dbReference type="HAMAP-Rule" id="MF_02019"/>
    </source>
</evidence>
<dbReference type="InterPro" id="IPR036615">
    <property type="entry name" value="Mur_ligase_C_dom_sf"/>
</dbReference>
<protein>
    <recommendedName>
        <fullName evidence="10 11">UDP-N-acetylmuramoyl-tripeptide--D-alanyl-D-alanine ligase</fullName>
        <ecNumber evidence="10 11">6.3.2.10</ecNumber>
    </recommendedName>
    <alternativeName>
        <fullName evidence="10">D-alanyl-D-alanine-adding enzyme</fullName>
    </alternativeName>
</protein>
<evidence type="ECO:0000256" key="4">
    <source>
        <dbReference type="ARBA" id="ARBA00022741"/>
    </source>
</evidence>
<dbReference type="InterPro" id="IPR005863">
    <property type="entry name" value="UDP-N-AcMur_synth"/>
</dbReference>
<dbReference type="InterPro" id="IPR051046">
    <property type="entry name" value="MurCDEF_CellWall_CoF430Synth"/>
</dbReference>
<dbReference type="InterPro" id="IPR004101">
    <property type="entry name" value="Mur_ligase_C"/>
</dbReference>
<dbReference type="RefSeq" id="WP_284399515.1">
    <property type="nucleotide sequence ID" value="NZ_BSNQ01000003.1"/>
</dbReference>
<dbReference type="InterPro" id="IPR035911">
    <property type="entry name" value="MurE/MurF_N"/>
</dbReference>
<comment type="function">
    <text evidence="10 11">Involved in cell wall formation. Catalyzes the final step in the synthesis of UDP-N-acetylmuramoyl-pentapeptide, the precursor of murein.</text>
</comment>
<dbReference type="Proteomes" id="UP001620405">
    <property type="component" value="Unassembled WGS sequence"/>
</dbReference>
<keyword evidence="6 10" id="KW-0133">Cell shape</keyword>
<dbReference type="Gene3D" id="3.40.1390.10">
    <property type="entry name" value="MurE/MurF, N-terminal domain"/>
    <property type="match status" value="1"/>
</dbReference>
<feature type="domain" description="Mur ligase C-terminal" evidence="13">
    <location>
        <begin position="312"/>
        <end position="430"/>
    </location>
</feature>
<feature type="binding site" evidence="10">
    <location>
        <begin position="105"/>
        <end position="111"/>
    </location>
    <ligand>
        <name>ATP</name>
        <dbReference type="ChEBI" id="CHEBI:30616"/>
    </ligand>
</feature>
<evidence type="ECO:0000256" key="8">
    <source>
        <dbReference type="ARBA" id="ARBA00023306"/>
    </source>
</evidence>
<feature type="domain" description="Mur ligase N-terminal catalytic" evidence="12">
    <location>
        <begin position="22"/>
        <end position="81"/>
    </location>
</feature>
<proteinExistence type="inferred from homology"/>
<evidence type="ECO:0000313" key="16">
    <source>
        <dbReference type="Proteomes" id="UP001620405"/>
    </source>
</evidence>
<evidence type="ECO:0000256" key="3">
    <source>
        <dbReference type="ARBA" id="ARBA00022618"/>
    </source>
</evidence>
<comment type="similarity">
    <text evidence="10">Belongs to the MurCDEF family. MurF subfamily.</text>
</comment>
<dbReference type="Pfam" id="PF02875">
    <property type="entry name" value="Mur_ligase_C"/>
    <property type="match status" value="1"/>
</dbReference>
<dbReference type="SUPFAM" id="SSF53244">
    <property type="entry name" value="MurD-like peptide ligases, peptide-binding domain"/>
    <property type="match status" value="1"/>
</dbReference>
<dbReference type="EMBL" id="JADIKG010000007">
    <property type="protein sequence ID" value="MFK2871959.1"/>
    <property type="molecule type" value="Genomic_DNA"/>
</dbReference>
<dbReference type="PANTHER" id="PTHR43024:SF1">
    <property type="entry name" value="UDP-N-ACETYLMURAMOYL-TRIPEPTIDE--D-ALANYL-D-ALANINE LIGASE"/>
    <property type="match status" value="1"/>
</dbReference>
<evidence type="ECO:0000259" key="13">
    <source>
        <dbReference type="Pfam" id="PF02875"/>
    </source>
</evidence>
<evidence type="ECO:0000256" key="2">
    <source>
        <dbReference type="ARBA" id="ARBA00022598"/>
    </source>
</evidence>
<dbReference type="Pfam" id="PF08245">
    <property type="entry name" value="Mur_ligase_M"/>
    <property type="match status" value="1"/>
</dbReference>
<evidence type="ECO:0000313" key="15">
    <source>
        <dbReference type="EMBL" id="MFK2871959.1"/>
    </source>
</evidence>
<dbReference type="Gene3D" id="3.40.1190.10">
    <property type="entry name" value="Mur-like, catalytic domain"/>
    <property type="match status" value="1"/>
</dbReference>
<reference evidence="15 16" key="1">
    <citation type="submission" date="2020-10" db="EMBL/GenBank/DDBJ databases">
        <title>Phylogeny of dyella-like bacteria.</title>
        <authorList>
            <person name="Fu J."/>
        </authorList>
    </citation>
    <scope>NUCLEOTIDE SEQUENCE [LARGE SCALE GENOMIC DNA]</scope>
    <source>
        <strain evidence="15 16">DHOB07</strain>
    </source>
</reference>
<name>A0ABW8IPS6_9GAMM</name>
<dbReference type="SUPFAM" id="SSF63418">
    <property type="entry name" value="MurE/MurF N-terminal domain"/>
    <property type="match status" value="1"/>
</dbReference>
<evidence type="ECO:0000256" key="6">
    <source>
        <dbReference type="ARBA" id="ARBA00022960"/>
    </source>
</evidence>
<dbReference type="GO" id="GO:0016874">
    <property type="term" value="F:ligase activity"/>
    <property type="evidence" value="ECO:0007669"/>
    <property type="project" value="UniProtKB-KW"/>
</dbReference>
<keyword evidence="7 10" id="KW-0573">Peptidoglycan synthesis</keyword>
<comment type="pathway">
    <text evidence="10 11">Cell wall biogenesis; peptidoglycan biosynthesis.</text>
</comment>
<sequence>MMQLSAIALWTHGRMLGVDAGIAGVAIDSRKVKPGDLFVAFKGEHVDGHDYLADAKTRGAAAALVERRVESDLPQVQVANAELALGDLASAVRAQRNARVIGITGSNGKTTVKMLTAAILSRHGRTHVNTGSYNNEIGLPLTLLWMPEDTEYAVLEMGAGKPGDIDYLAAIARPDIGLVNLIAPAHLERMGTIEMVAETKGALYRALPADGVAVINADDAFASFFSGLAGGRRVLRFALDHKADVGADIVEQRVDGSRFVLSTPHGDAEVSLPLPGRHNIANALAASAIALALDVPLDTIVAGLEHASAVEGRLKRIAMPDGWTLIDDSYNANPSSMHAAIDTLALAEGERWLVLGDMAELGADARALHAGVGRHAREQGIQKLFAVGPLNAAAVEAFGAGGVHFADKAALIDALRAQLHAGVTCLVKGSHSAGMEQVVAALKGARPGEGAPHAA</sequence>
<evidence type="ECO:0000256" key="9">
    <source>
        <dbReference type="ARBA" id="ARBA00023316"/>
    </source>
</evidence>
<feature type="domain" description="Mur ligase central" evidence="14">
    <location>
        <begin position="103"/>
        <end position="290"/>
    </location>
</feature>
<keyword evidence="3 10" id="KW-0132">Cell division</keyword>
<dbReference type="PANTHER" id="PTHR43024">
    <property type="entry name" value="UDP-N-ACETYLMURAMOYL-TRIPEPTIDE--D-ALANYL-D-ALANINE LIGASE"/>
    <property type="match status" value="1"/>
</dbReference>
<dbReference type="EC" id="6.3.2.10" evidence="10 11"/>
<dbReference type="InterPro" id="IPR036565">
    <property type="entry name" value="Mur-like_cat_sf"/>
</dbReference>
<evidence type="ECO:0000259" key="14">
    <source>
        <dbReference type="Pfam" id="PF08245"/>
    </source>
</evidence>
<comment type="catalytic activity">
    <reaction evidence="10 11">
        <text>D-alanyl-D-alanine + UDP-N-acetyl-alpha-D-muramoyl-L-alanyl-gamma-D-glutamyl-meso-2,6-diaminopimelate + ATP = UDP-N-acetyl-alpha-D-muramoyl-L-alanyl-gamma-D-glutamyl-meso-2,6-diaminopimeloyl-D-alanyl-D-alanine + ADP + phosphate + H(+)</text>
        <dbReference type="Rhea" id="RHEA:28374"/>
        <dbReference type="ChEBI" id="CHEBI:15378"/>
        <dbReference type="ChEBI" id="CHEBI:30616"/>
        <dbReference type="ChEBI" id="CHEBI:43474"/>
        <dbReference type="ChEBI" id="CHEBI:57822"/>
        <dbReference type="ChEBI" id="CHEBI:61386"/>
        <dbReference type="ChEBI" id="CHEBI:83905"/>
        <dbReference type="ChEBI" id="CHEBI:456216"/>
        <dbReference type="EC" id="6.3.2.10"/>
    </reaction>
</comment>
<dbReference type="HAMAP" id="MF_02019">
    <property type="entry name" value="MurF"/>
    <property type="match status" value="1"/>
</dbReference>
<evidence type="ECO:0000259" key="12">
    <source>
        <dbReference type="Pfam" id="PF01225"/>
    </source>
</evidence>
<comment type="caution">
    <text evidence="15">The sequence shown here is derived from an EMBL/GenBank/DDBJ whole genome shotgun (WGS) entry which is preliminary data.</text>
</comment>
<gene>
    <name evidence="10" type="primary">murF</name>
    <name evidence="15" type="ORF">ISP13_00330</name>
</gene>
<accession>A0ABW8IPS6</accession>
<dbReference type="InterPro" id="IPR000713">
    <property type="entry name" value="Mur_ligase_N"/>
</dbReference>
<keyword evidence="8 10" id="KW-0131">Cell cycle</keyword>
<keyword evidence="2 10" id="KW-0436">Ligase</keyword>
<keyword evidence="16" id="KW-1185">Reference proteome</keyword>
<keyword evidence="9 10" id="KW-0961">Cell wall biogenesis/degradation</keyword>
<keyword evidence="4 10" id="KW-0547">Nucleotide-binding</keyword>
<evidence type="ECO:0000256" key="5">
    <source>
        <dbReference type="ARBA" id="ARBA00022840"/>
    </source>
</evidence>
<comment type="subcellular location">
    <subcellularLocation>
        <location evidence="10 11">Cytoplasm</location>
    </subcellularLocation>
</comment>
<evidence type="ECO:0000256" key="7">
    <source>
        <dbReference type="ARBA" id="ARBA00022984"/>
    </source>
</evidence>
<dbReference type="InterPro" id="IPR013221">
    <property type="entry name" value="Mur_ligase_cen"/>
</dbReference>
<evidence type="ECO:0000256" key="11">
    <source>
        <dbReference type="RuleBase" id="RU004136"/>
    </source>
</evidence>
<dbReference type="NCBIfam" id="TIGR01143">
    <property type="entry name" value="murF"/>
    <property type="match status" value="1"/>
</dbReference>
<keyword evidence="1 10" id="KW-0963">Cytoplasm</keyword>
<dbReference type="Gene3D" id="3.90.190.20">
    <property type="entry name" value="Mur ligase, C-terminal domain"/>
    <property type="match status" value="1"/>
</dbReference>
<evidence type="ECO:0000256" key="1">
    <source>
        <dbReference type="ARBA" id="ARBA00022490"/>
    </source>
</evidence>
<dbReference type="Pfam" id="PF01225">
    <property type="entry name" value="Mur_ligase"/>
    <property type="match status" value="1"/>
</dbReference>
<keyword evidence="5 10" id="KW-0067">ATP-binding</keyword>
<organism evidence="15 16">
    <name type="scientific">Dyella lipolytica</name>
    <dbReference type="NCBI Taxonomy" id="1867835"/>
    <lineage>
        <taxon>Bacteria</taxon>
        <taxon>Pseudomonadati</taxon>
        <taxon>Pseudomonadota</taxon>
        <taxon>Gammaproteobacteria</taxon>
        <taxon>Lysobacterales</taxon>
        <taxon>Rhodanobacteraceae</taxon>
        <taxon>Dyella</taxon>
    </lineage>
</organism>
<dbReference type="SUPFAM" id="SSF53623">
    <property type="entry name" value="MurD-like peptide ligases, catalytic domain"/>
    <property type="match status" value="1"/>
</dbReference>